<dbReference type="Proteomes" id="UP000235786">
    <property type="component" value="Unassembled WGS sequence"/>
</dbReference>
<evidence type="ECO:0000313" key="4">
    <source>
        <dbReference type="EMBL" id="PMD44011.1"/>
    </source>
</evidence>
<feature type="region of interest" description="Disordered" evidence="2">
    <location>
        <begin position="369"/>
        <end position="445"/>
    </location>
</feature>
<feature type="compositionally biased region" description="Low complexity" evidence="2">
    <location>
        <begin position="465"/>
        <end position="477"/>
    </location>
</feature>
<feature type="compositionally biased region" description="Basic and acidic residues" evidence="2">
    <location>
        <begin position="294"/>
        <end position="307"/>
    </location>
</feature>
<proteinExistence type="predicted"/>
<dbReference type="OrthoDB" id="3524154at2759"/>
<dbReference type="InterPro" id="IPR013087">
    <property type="entry name" value="Znf_C2H2_type"/>
</dbReference>
<dbReference type="PROSITE" id="PS00028">
    <property type="entry name" value="ZINC_FINGER_C2H2_1"/>
    <property type="match status" value="1"/>
</dbReference>
<dbReference type="PROSITE" id="PS50157">
    <property type="entry name" value="ZINC_FINGER_C2H2_2"/>
    <property type="match status" value="1"/>
</dbReference>
<feature type="compositionally biased region" description="Polar residues" evidence="2">
    <location>
        <begin position="369"/>
        <end position="380"/>
    </location>
</feature>
<sequence length="728" mass="79647">MEIPHRGARPVALPEIYVHDPNLSDRFRTSSSSSSYNSTSSPSTSSIPMSIPHSQDPVPPPLPPPRYLADIVDNGNNGPDIAWQWGNSPSHESDWSRSVASVHPGSSLYGSFHSRKSAMDERLDNSRRGSSTSTIKSMGRTESRDNTYPRIDEGYASLSGTSIGSSHRSKYQDSSAARSGFQSSVHEKYQSNAQAYDKSLLQKLDARRGSDNTTPPRGYSKSAFSTSASDSSPTSRIALEHRYPNAMKPLSLPIITSRPGLVESPLSQWADTPLSGISPGHSYPYQRFGGQTQFDHRSPSDTAESDRSPVPYIRRSGSSSVMSIGDDASSVTGRSRESYDQRISPDHDVDFHMEEAGLRRLHLDDYSTRSEAYSPGSTAGQKRRASSPPGDEGPSLHTVGSASDLYRRRESASRTSPAPRFHSNSGSVSSTASAPRSGSYVSALSAGGSSITSLNSYGRLSPGGLSPGGSDISDSPYVTSLSLNPSPRGTLSRTNHNRTISETRPLMTSRKLSDSLGHGKHHGAPKMQGVFMCECCPKKPKKFDSQEELNAHEQEKQYECAYCRNRFKNKNEAERHQNSLHLRRHSWSCAALSGYPAAFHNSPTRPNEADTCGYCGEDFPRSGISSPSVSGPPMAIATEQDWEVRIAHLQEMHKFGECNHAKKFFRADHFRQHLKHSHAGTSGKWTNMLENACQKDEPMPEVIRGPERVSPGGARVGRISEEEEMEIL</sequence>
<feature type="compositionally biased region" description="Pro residues" evidence="2">
    <location>
        <begin position="57"/>
        <end position="66"/>
    </location>
</feature>
<dbReference type="EMBL" id="KZ613941">
    <property type="protein sequence ID" value="PMD44011.1"/>
    <property type="molecule type" value="Genomic_DNA"/>
</dbReference>
<keyword evidence="1" id="KW-0863">Zinc-finger</keyword>
<feature type="domain" description="C2H2-type" evidence="3">
    <location>
        <begin position="558"/>
        <end position="586"/>
    </location>
</feature>
<evidence type="ECO:0000256" key="2">
    <source>
        <dbReference type="SAM" id="MobiDB-lite"/>
    </source>
</evidence>
<keyword evidence="1" id="KW-0479">Metal-binding</keyword>
<keyword evidence="1" id="KW-0862">Zinc</keyword>
<dbReference type="Pfam" id="PF24537">
    <property type="entry name" value="zf-C2H2_fungi"/>
    <property type="match status" value="1"/>
</dbReference>
<dbReference type="AlphaFoldDB" id="A0A2J6RZS0"/>
<feature type="compositionally biased region" description="Low complexity" evidence="2">
    <location>
        <begin position="220"/>
        <end position="235"/>
    </location>
</feature>
<feature type="region of interest" description="Disordered" evidence="2">
    <location>
        <begin position="465"/>
        <end position="523"/>
    </location>
</feature>
<feature type="compositionally biased region" description="Low complexity" evidence="2">
    <location>
        <begin position="423"/>
        <end position="439"/>
    </location>
</feature>
<feature type="compositionally biased region" description="Low complexity" evidence="2">
    <location>
        <begin position="29"/>
        <end position="54"/>
    </location>
</feature>
<feature type="compositionally biased region" description="Polar residues" evidence="2">
    <location>
        <begin position="158"/>
        <end position="186"/>
    </location>
</feature>
<dbReference type="GO" id="GO:0008270">
    <property type="term" value="F:zinc ion binding"/>
    <property type="evidence" value="ECO:0007669"/>
    <property type="project" value="UniProtKB-KW"/>
</dbReference>
<protein>
    <recommendedName>
        <fullName evidence="3">C2H2-type domain-containing protein</fullName>
    </recommendedName>
</protein>
<feature type="region of interest" description="Disordered" evidence="2">
    <location>
        <begin position="1"/>
        <end position="186"/>
    </location>
</feature>
<gene>
    <name evidence="4" type="ORF">L207DRAFT_578972</name>
</gene>
<evidence type="ECO:0000256" key="1">
    <source>
        <dbReference type="PROSITE-ProRule" id="PRU00042"/>
    </source>
</evidence>
<feature type="region of interest" description="Disordered" evidence="2">
    <location>
        <begin position="207"/>
        <end position="235"/>
    </location>
</feature>
<organism evidence="4 5">
    <name type="scientific">Hyaloscypha variabilis (strain UAMH 11265 / GT02V1 / F)</name>
    <name type="common">Meliniomyces variabilis</name>
    <dbReference type="NCBI Taxonomy" id="1149755"/>
    <lineage>
        <taxon>Eukaryota</taxon>
        <taxon>Fungi</taxon>
        <taxon>Dikarya</taxon>
        <taxon>Ascomycota</taxon>
        <taxon>Pezizomycotina</taxon>
        <taxon>Leotiomycetes</taxon>
        <taxon>Helotiales</taxon>
        <taxon>Hyaloscyphaceae</taxon>
        <taxon>Hyaloscypha</taxon>
        <taxon>Hyaloscypha variabilis</taxon>
    </lineage>
</organism>
<name>A0A2J6RZS0_HYAVF</name>
<keyword evidence="5" id="KW-1185">Reference proteome</keyword>
<reference evidence="4 5" key="1">
    <citation type="submission" date="2016-04" db="EMBL/GenBank/DDBJ databases">
        <title>A degradative enzymes factory behind the ericoid mycorrhizal symbiosis.</title>
        <authorList>
            <consortium name="DOE Joint Genome Institute"/>
            <person name="Martino E."/>
            <person name="Morin E."/>
            <person name="Grelet G."/>
            <person name="Kuo A."/>
            <person name="Kohler A."/>
            <person name="Daghino S."/>
            <person name="Barry K."/>
            <person name="Choi C."/>
            <person name="Cichocki N."/>
            <person name="Clum A."/>
            <person name="Copeland A."/>
            <person name="Hainaut M."/>
            <person name="Haridas S."/>
            <person name="Labutti K."/>
            <person name="Lindquist E."/>
            <person name="Lipzen A."/>
            <person name="Khouja H.-R."/>
            <person name="Murat C."/>
            <person name="Ohm R."/>
            <person name="Olson A."/>
            <person name="Spatafora J."/>
            <person name="Veneault-Fourrey C."/>
            <person name="Henrissat B."/>
            <person name="Grigoriev I."/>
            <person name="Martin F."/>
            <person name="Perotto S."/>
        </authorList>
    </citation>
    <scope>NUCLEOTIDE SEQUENCE [LARGE SCALE GENOMIC DNA]</scope>
    <source>
        <strain evidence="4 5">F</strain>
    </source>
</reference>
<evidence type="ECO:0000259" key="3">
    <source>
        <dbReference type="PROSITE" id="PS50157"/>
    </source>
</evidence>
<dbReference type="InterPro" id="IPR057026">
    <property type="entry name" value="Znf-C2H2_ascomycetes"/>
</dbReference>
<accession>A0A2J6RZS0</accession>
<feature type="compositionally biased region" description="Basic and acidic residues" evidence="2">
    <location>
        <begin position="117"/>
        <end position="127"/>
    </location>
</feature>
<feature type="region of interest" description="Disordered" evidence="2">
    <location>
        <begin position="273"/>
        <end position="350"/>
    </location>
</feature>
<feature type="compositionally biased region" description="Basic and acidic residues" evidence="2">
    <location>
        <begin position="334"/>
        <end position="350"/>
    </location>
</feature>
<feature type="compositionally biased region" description="Polar residues" evidence="2">
    <location>
        <begin position="478"/>
        <end position="502"/>
    </location>
</feature>
<feature type="compositionally biased region" description="Basic and acidic residues" evidence="2">
    <location>
        <begin position="139"/>
        <end position="153"/>
    </location>
</feature>
<dbReference type="STRING" id="1149755.A0A2J6RZS0"/>
<evidence type="ECO:0000313" key="5">
    <source>
        <dbReference type="Proteomes" id="UP000235786"/>
    </source>
</evidence>